<dbReference type="EMBL" id="JAWRVI010000220">
    <property type="protein sequence ID" value="KAK4071340.1"/>
    <property type="molecule type" value="Genomic_DNA"/>
</dbReference>
<reference evidence="2 3" key="1">
    <citation type="journal article" date="2024" name="Microbiol. Resour. Announc.">
        <title>Genome annotations for the ascomycete fungi Trichoderma harzianum, Trichoderma aggressivum, and Purpureocillium lilacinum.</title>
        <authorList>
            <person name="Beijen E.P.W."/>
            <person name="Ohm R.A."/>
        </authorList>
    </citation>
    <scope>NUCLEOTIDE SEQUENCE [LARGE SCALE GENOMIC DNA]</scope>
    <source>
        <strain evidence="2 3">CBS 150709</strain>
    </source>
</reference>
<feature type="region of interest" description="Disordered" evidence="1">
    <location>
        <begin position="258"/>
        <end position="390"/>
    </location>
</feature>
<feature type="compositionally biased region" description="Basic residues" evidence="1">
    <location>
        <begin position="317"/>
        <end position="327"/>
    </location>
</feature>
<organism evidence="2 3">
    <name type="scientific">Purpureocillium lilacinum</name>
    <name type="common">Paecilomyces lilacinus</name>
    <dbReference type="NCBI Taxonomy" id="33203"/>
    <lineage>
        <taxon>Eukaryota</taxon>
        <taxon>Fungi</taxon>
        <taxon>Dikarya</taxon>
        <taxon>Ascomycota</taxon>
        <taxon>Pezizomycotina</taxon>
        <taxon>Sordariomycetes</taxon>
        <taxon>Hypocreomycetidae</taxon>
        <taxon>Hypocreales</taxon>
        <taxon>Ophiocordycipitaceae</taxon>
        <taxon>Purpureocillium</taxon>
    </lineage>
</organism>
<feature type="region of interest" description="Disordered" evidence="1">
    <location>
        <begin position="35"/>
        <end position="87"/>
    </location>
</feature>
<dbReference type="Proteomes" id="UP001287286">
    <property type="component" value="Unassembled WGS sequence"/>
</dbReference>
<feature type="region of interest" description="Disordered" evidence="1">
    <location>
        <begin position="183"/>
        <end position="219"/>
    </location>
</feature>
<feature type="compositionally biased region" description="Basic and acidic residues" evidence="1">
    <location>
        <begin position="338"/>
        <end position="366"/>
    </location>
</feature>
<feature type="compositionally biased region" description="Polar residues" evidence="1">
    <location>
        <begin position="302"/>
        <end position="316"/>
    </location>
</feature>
<evidence type="ECO:0000256" key="1">
    <source>
        <dbReference type="SAM" id="MobiDB-lite"/>
    </source>
</evidence>
<feature type="compositionally biased region" description="Basic and acidic residues" evidence="1">
    <location>
        <begin position="373"/>
        <end position="383"/>
    </location>
</feature>
<name>A0ABR0BEE3_PURLI</name>
<evidence type="ECO:0000313" key="2">
    <source>
        <dbReference type="EMBL" id="KAK4071340.1"/>
    </source>
</evidence>
<feature type="compositionally biased region" description="Low complexity" evidence="1">
    <location>
        <begin position="185"/>
        <end position="196"/>
    </location>
</feature>
<keyword evidence="3" id="KW-1185">Reference proteome</keyword>
<protein>
    <submittedName>
        <fullName evidence="2">Uncharacterized protein</fullName>
    </submittedName>
</protein>
<feature type="compositionally biased region" description="Acidic residues" evidence="1">
    <location>
        <begin position="73"/>
        <end position="87"/>
    </location>
</feature>
<accession>A0ABR0BEE3</accession>
<evidence type="ECO:0000313" key="3">
    <source>
        <dbReference type="Proteomes" id="UP001287286"/>
    </source>
</evidence>
<gene>
    <name evidence="2" type="ORF">Purlil1_13436</name>
</gene>
<feature type="compositionally biased region" description="Basic residues" evidence="1">
    <location>
        <begin position="453"/>
        <end position="464"/>
    </location>
</feature>
<feature type="compositionally biased region" description="Basic and acidic residues" evidence="1">
    <location>
        <begin position="287"/>
        <end position="301"/>
    </location>
</feature>
<proteinExistence type="predicted"/>
<feature type="region of interest" description="Disordered" evidence="1">
    <location>
        <begin position="434"/>
        <end position="464"/>
    </location>
</feature>
<feature type="compositionally biased region" description="Basic residues" evidence="1">
    <location>
        <begin position="277"/>
        <end position="286"/>
    </location>
</feature>
<comment type="caution">
    <text evidence="2">The sequence shown here is derived from an EMBL/GenBank/DDBJ whole genome shotgun (WGS) entry which is preliminary data.</text>
</comment>
<sequence>MAPFVSLDSQAFWHPPVSVPGTAAAKHIRRLEEKRQPVAVRQVPETSSLVHASPAHSPRSQPWTSIDVISISSDDESETGEQTEFDADGTLYEQMAGESDPDKSLPSISALVASAAAARQDCNEFKDAEAAPPNSTSSTLQGSSAHISPMLQSVPTRSYQEDEAHQHVDIPNQFAFVASGIQAHTSPSPRSTPLTSFQPDHSNRGADDVYEDDGGSQNDGVLRHVAQSALAFPSAVDSSCGASLDCRGSKEGEAVKHLSMGQSDPGDFRPETPPSHGRARGPRRKARVDGQGDCRSDELNQDKQCGSQGQRGTGTKHNLRPHPSKKRFFGECTDSEDDHILASKRREAQVPASRRRDTQRDFEGPRARGPSRARRENRGKEDNAGAATVTGPSHAAIAMYEEWPLSDAILKCVHDNGTSTFQLQFTWATASGAYDHHDHTRSKPGSKGARSSTRARSKQVSRKQ</sequence>